<dbReference type="Gene3D" id="1.10.260.40">
    <property type="entry name" value="lambda repressor-like DNA-binding domains"/>
    <property type="match status" value="1"/>
</dbReference>
<dbReference type="InterPro" id="IPR011990">
    <property type="entry name" value="TPR-like_helical_dom_sf"/>
</dbReference>
<dbReference type="OrthoDB" id="173733at2"/>
<reference evidence="1 2" key="1">
    <citation type="submission" date="2018-06" db="EMBL/GenBank/DDBJ databases">
        <title>Genomic Encyclopedia of Archaeal and Bacterial Type Strains, Phase II (KMG-II): from individual species to whole genera.</title>
        <authorList>
            <person name="Goeker M."/>
        </authorList>
    </citation>
    <scope>NUCLEOTIDE SEQUENCE [LARGE SCALE GENOMIC DNA]</scope>
    <source>
        <strain evidence="1 2">ATCC BAA-1881</strain>
    </source>
</reference>
<evidence type="ECO:0000313" key="1">
    <source>
        <dbReference type="EMBL" id="PZW23384.1"/>
    </source>
</evidence>
<accession>A0A326U0Z3</accession>
<name>A0A326U0Z3_THEHA</name>
<evidence type="ECO:0008006" key="3">
    <source>
        <dbReference type="Google" id="ProtNLM"/>
    </source>
</evidence>
<comment type="caution">
    <text evidence="1">The sequence shown here is derived from an EMBL/GenBank/DDBJ whole genome shotgun (WGS) entry which is preliminary data.</text>
</comment>
<keyword evidence="2" id="KW-1185">Reference proteome</keyword>
<dbReference type="RefSeq" id="WP_111325294.1">
    <property type="nucleotide sequence ID" value="NZ_BIFX01000001.1"/>
</dbReference>
<dbReference type="SUPFAM" id="SSF47413">
    <property type="entry name" value="lambda repressor-like DNA-binding domains"/>
    <property type="match status" value="1"/>
</dbReference>
<dbReference type="AlphaFoldDB" id="A0A326U0Z3"/>
<dbReference type="Proteomes" id="UP000248806">
    <property type="component" value="Unassembled WGS sequence"/>
</dbReference>
<dbReference type="InterPro" id="IPR010982">
    <property type="entry name" value="Lambda_DNA-bd_dom_sf"/>
</dbReference>
<proteinExistence type="predicted"/>
<dbReference type="SUPFAM" id="SSF48452">
    <property type="entry name" value="TPR-like"/>
    <property type="match status" value="1"/>
</dbReference>
<dbReference type="GO" id="GO:0003677">
    <property type="term" value="F:DNA binding"/>
    <property type="evidence" value="ECO:0007669"/>
    <property type="project" value="InterPro"/>
</dbReference>
<organism evidence="1 2">
    <name type="scientific">Thermosporothrix hazakensis</name>
    <dbReference type="NCBI Taxonomy" id="644383"/>
    <lineage>
        <taxon>Bacteria</taxon>
        <taxon>Bacillati</taxon>
        <taxon>Chloroflexota</taxon>
        <taxon>Ktedonobacteria</taxon>
        <taxon>Ktedonobacterales</taxon>
        <taxon>Thermosporotrichaceae</taxon>
        <taxon>Thermosporothrix</taxon>
    </lineage>
</organism>
<sequence length="410" mass="46333">MLLSQESSLSNKEIGKIIRAARIEKGWSVEIVAKLYGEALRGKSVDVNTIYCIEEGIVPKDMRRRAVLAEILNIPPMLLGLDLSVGALDETPPTNSKKISAKIVEKALLSYWEQGPKEPHRAMKDLANKIQSLHNNVLYTSSPEKEKMKKLLCACHIRRAYLANELGLSSVALDHLDKAILLAREEGLKDLEIISLYRKGEFYFDKWDLKKGTPLLQAALDGAKAAALPTSIKGRILVIYGLACARQATGQKDVQHSIKMIEQSEHFIDGGRLENGIYTLEHDRFFLFQNLGKGFVETPKLKSPRNAIEIADEMEKLSHPNRKRFYAYESLNMTLIRLQAYQAMGYQEIAIEMALQALQDMKKMHSFVHLPVLTRTYENAKETPYGRHSEEVAELGVQLLFCQYSGLFKK</sequence>
<protein>
    <recommendedName>
        <fullName evidence="3">HTH cro/C1-type domain-containing protein</fullName>
    </recommendedName>
</protein>
<dbReference type="EMBL" id="QKUF01000026">
    <property type="protein sequence ID" value="PZW23384.1"/>
    <property type="molecule type" value="Genomic_DNA"/>
</dbReference>
<evidence type="ECO:0000313" key="2">
    <source>
        <dbReference type="Proteomes" id="UP000248806"/>
    </source>
</evidence>
<gene>
    <name evidence="1" type="ORF">EI42_05006</name>
</gene>